<evidence type="ECO:0000256" key="1">
    <source>
        <dbReference type="SAM" id="MobiDB-lite"/>
    </source>
</evidence>
<dbReference type="EMBL" id="MHRI01000024">
    <property type="protein sequence ID" value="OHA20742.1"/>
    <property type="molecule type" value="Genomic_DNA"/>
</dbReference>
<proteinExistence type="predicted"/>
<organism evidence="2 3">
    <name type="scientific">Candidatus Taylorbacteria bacterium RIFCSPHIGHO2_01_FULL_51_15</name>
    <dbReference type="NCBI Taxonomy" id="1802304"/>
    <lineage>
        <taxon>Bacteria</taxon>
        <taxon>Candidatus Tayloriibacteriota</taxon>
    </lineage>
</organism>
<sequence length="95" mass="10967">MTTQPNASDGNDRFVPNQHYKFDPPVETNCISTAGGEWKQKRFAEGWCLKFEEVRNVYAFQGKPVGEKFEHYFYVEWGKGSVAEKIPPPKLRVVK</sequence>
<evidence type="ECO:0000313" key="2">
    <source>
        <dbReference type="EMBL" id="OHA20742.1"/>
    </source>
</evidence>
<dbReference type="Proteomes" id="UP000178121">
    <property type="component" value="Unassembled WGS sequence"/>
</dbReference>
<dbReference type="AlphaFoldDB" id="A0A1G2MCI0"/>
<reference evidence="2 3" key="1">
    <citation type="journal article" date="2016" name="Nat. Commun.">
        <title>Thousands of microbial genomes shed light on interconnected biogeochemical processes in an aquifer system.</title>
        <authorList>
            <person name="Anantharaman K."/>
            <person name="Brown C.T."/>
            <person name="Hug L.A."/>
            <person name="Sharon I."/>
            <person name="Castelle C.J."/>
            <person name="Probst A.J."/>
            <person name="Thomas B.C."/>
            <person name="Singh A."/>
            <person name="Wilkins M.J."/>
            <person name="Karaoz U."/>
            <person name="Brodie E.L."/>
            <person name="Williams K.H."/>
            <person name="Hubbard S.S."/>
            <person name="Banfield J.F."/>
        </authorList>
    </citation>
    <scope>NUCLEOTIDE SEQUENCE [LARGE SCALE GENOMIC DNA]</scope>
</reference>
<protein>
    <submittedName>
        <fullName evidence="2">Uncharacterized protein</fullName>
    </submittedName>
</protein>
<feature type="region of interest" description="Disordered" evidence="1">
    <location>
        <begin position="1"/>
        <end position="20"/>
    </location>
</feature>
<accession>A0A1G2MCI0</accession>
<name>A0A1G2MCI0_9BACT</name>
<gene>
    <name evidence="2" type="ORF">A2849_01660</name>
</gene>
<comment type="caution">
    <text evidence="2">The sequence shown here is derived from an EMBL/GenBank/DDBJ whole genome shotgun (WGS) entry which is preliminary data.</text>
</comment>
<evidence type="ECO:0000313" key="3">
    <source>
        <dbReference type="Proteomes" id="UP000178121"/>
    </source>
</evidence>